<dbReference type="PANTHER" id="PTHR11081:SF9">
    <property type="entry name" value="FLAP ENDONUCLEASE 1"/>
    <property type="match status" value="1"/>
</dbReference>
<keyword evidence="3" id="KW-0479">Metal-binding</keyword>
<keyword evidence="6" id="KW-0460">Magnesium</keyword>
<dbReference type="CDD" id="cd09897">
    <property type="entry name" value="H3TH_FEN1-XPG-like"/>
    <property type="match status" value="1"/>
</dbReference>
<dbReference type="Proteomes" id="UP000008030">
    <property type="component" value="Segment"/>
</dbReference>
<evidence type="ECO:0000256" key="2">
    <source>
        <dbReference type="ARBA" id="ARBA00022722"/>
    </source>
</evidence>
<dbReference type="InterPro" id="IPR036279">
    <property type="entry name" value="5-3_exonuclease_C_sf"/>
</dbReference>
<dbReference type="Pfam" id="PF00867">
    <property type="entry name" value="XPG_I"/>
    <property type="match status" value="1"/>
</dbReference>
<evidence type="ECO:0000259" key="7">
    <source>
        <dbReference type="SMART" id="SM00484"/>
    </source>
</evidence>
<dbReference type="Pfam" id="PF00752">
    <property type="entry name" value="XPG_N"/>
    <property type="match status" value="1"/>
</dbReference>
<dbReference type="InterPro" id="IPR006085">
    <property type="entry name" value="XPG_DNA_repair_N"/>
</dbReference>
<evidence type="ECO:0000256" key="5">
    <source>
        <dbReference type="ARBA" id="ARBA00022801"/>
    </source>
</evidence>
<dbReference type="Gene3D" id="3.40.50.1010">
    <property type="entry name" value="5'-nuclease"/>
    <property type="match status" value="1"/>
</dbReference>
<proteinExistence type="predicted"/>
<dbReference type="GO" id="GO:0017108">
    <property type="term" value="F:5'-flap endonuclease activity"/>
    <property type="evidence" value="ECO:0007669"/>
    <property type="project" value="TreeGrafter"/>
</dbReference>
<sequence>MGVKGLSTFISKNYSECISIRHLIELKDKVVAFDLPCLAYRFWYGSSVMRKNNNNNNNNKQNILQHVSNSLDAFVRLMRRNGIKAIYVAEGVAPKCKRDTITRRNASARRSKKHTQQHQVYVQSSGTIVHDSEDGDDDEDDTPWSTMKKKKSVVCSESNTVYRVPETQVNHRVDFNFVQEYLKELGETVILSPNEAETMCAAMIHTRMVDVVYSRDYDMLAYDGVDMVVFSISLPKGTFTCVDVTKLLNNMGMTRRQFIDFCILCSTDYNRSIPGIHPKRAFNLIKECTTLDVVLQTHKLEKYLDPDKTAWVRHLFGNADAYELVSERNRGLYCSSNSGSRYSGRVKLDRNMLKKN</sequence>
<organismHost>
    <name type="scientific">Spodoptera frugiperda</name>
    <name type="common">Fall armyworm</name>
    <dbReference type="NCBI Taxonomy" id="7108"/>
</organismHost>
<evidence type="ECO:0000313" key="10">
    <source>
        <dbReference type="Proteomes" id="UP000008030"/>
    </source>
</evidence>
<dbReference type="RefSeq" id="YP_762421.1">
    <property type="nucleotide sequence ID" value="NC_008361.1"/>
</dbReference>
<evidence type="ECO:0000313" key="9">
    <source>
        <dbReference type="EMBL" id="CAL44666.1"/>
    </source>
</evidence>
<feature type="domain" description="XPG N-terminal" evidence="8">
    <location>
        <begin position="1"/>
        <end position="111"/>
    </location>
</feature>
<evidence type="ECO:0000256" key="4">
    <source>
        <dbReference type="ARBA" id="ARBA00022759"/>
    </source>
</evidence>
<dbReference type="OrthoDB" id="21654at10239"/>
<dbReference type="SMART" id="SM00485">
    <property type="entry name" value="XPGN"/>
    <property type="match status" value="1"/>
</dbReference>
<organism evidence="9 10">
    <name type="scientific">Spodoptera frugiperda ascovirus 1a</name>
    <name type="common">SfAV-1a</name>
    <dbReference type="NCBI Taxonomy" id="113370"/>
    <lineage>
        <taxon>Viruses</taxon>
        <taxon>Varidnaviria</taxon>
        <taxon>Bamfordvirae</taxon>
        <taxon>Nucleocytoviricota</taxon>
        <taxon>Megaviricetes</taxon>
        <taxon>Pimascovirales</taxon>
        <taxon>Pimascovirales incertae sedis</taxon>
        <taxon>Ascoviridae</taxon>
        <taxon>Ascovirus</taxon>
        <taxon>Ascovirus sfav1a</taxon>
    </lineage>
</organism>
<dbReference type="PANTHER" id="PTHR11081">
    <property type="entry name" value="FLAP ENDONUCLEASE FAMILY MEMBER"/>
    <property type="match status" value="1"/>
</dbReference>
<dbReference type="GeneID" id="4306271"/>
<evidence type="ECO:0000256" key="1">
    <source>
        <dbReference type="ARBA" id="ARBA00001946"/>
    </source>
</evidence>
<feature type="domain" description="XPG-I" evidence="7">
    <location>
        <begin position="183"/>
        <end position="253"/>
    </location>
</feature>
<dbReference type="EMBL" id="AM398843">
    <property type="protein sequence ID" value="CAL44666.1"/>
    <property type="molecule type" value="Genomic_DNA"/>
</dbReference>
<dbReference type="SUPFAM" id="SSF88723">
    <property type="entry name" value="PIN domain-like"/>
    <property type="match status" value="1"/>
</dbReference>
<dbReference type="InterPro" id="IPR008918">
    <property type="entry name" value="HhH2"/>
</dbReference>
<dbReference type="SMART" id="SM00484">
    <property type="entry name" value="XPGI"/>
    <property type="match status" value="1"/>
</dbReference>
<gene>
    <name evidence="9" type="primary">ORF066</name>
</gene>
<keyword evidence="4 9" id="KW-0255">Endonuclease</keyword>
<evidence type="ECO:0000256" key="3">
    <source>
        <dbReference type="ARBA" id="ARBA00022723"/>
    </source>
</evidence>
<keyword evidence="5" id="KW-0378">Hydrolase</keyword>
<evidence type="ECO:0000259" key="8">
    <source>
        <dbReference type="SMART" id="SM00485"/>
    </source>
</evidence>
<dbReference type="Gene3D" id="1.10.150.20">
    <property type="entry name" value="5' to 3' exonuclease, C-terminal subdomain"/>
    <property type="match status" value="1"/>
</dbReference>
<dbReference type="PRINTS" id="PR00853">
    <property type="entry name" value="XPGRADSUPER"/>
</dbReference>
<dbReference type="SUPFAM" id="SSF47807">
    <property type="entry name" value="5' to 3' exonuclease, C-terminal subdomain"/>
    <property type="match status" value="1"/>
</dbReference>
<evidence type="ECO:0000256" key="6">
    <source>
        <dbReference type="ARBA" id="ARBA00022842"/>
    </source>
</evidence>
<name>Q0E535_SFAVA</name>
<keyword evidence="2" id="KW-0540">Nuclease</keyword>
<dbReference type="GO" id="GO:0003677">
    <property type="term" value="F:DNA binding"/>
    <property type="evidence" value="ECO:0007669"/>
    <property type="project" value="InterPro"/>
</dbReference>
<dbReference type="KEGG" id="vg:4306271"/>
<dbReference type="InterPro" id="IPR006086">
    <property type="entry name" value="XPG-I_dom"/>
</dbReference>
<comment type="cofactor">
    <cofactor evidence="1">
        <name>Mg(2+)</name>
        <dbReference type="ChEBI" id="CHEBI:18420"/>
    </cofactor>
</comment>
<dbReference type="InterPro" id="IPR029060">
    <property type="entry name" value="PIN-like_dom_sf"/>
</dbReference>
<reference evidence="9 10" key="1">
    <citation type="journal article" date="2006" name="J. Virol.">
        <title>Genomic sequence of Spodoptera frugiperda Ascovirus 1a, an enveloped, double-stranded DNA insect virus that manipulates apoptosis for viral reproduction.</title>
        <authorList>
            <person name="Bideshi D.K."/>
            <person name="Demattei M.V."/>
            <person name="Rouleux-Bonnin F."/>
            <person name="Stasiak K."/>
            <person name="Tan Y."/>
            <person name="Bigot S."/>
            <person name="Bigot Y."/>
            <person name="Federici B.A."/>
        </authorList>
    </citation>
    <scope>NUCLEOTIDE SEQUENCE [LARGE SCALE GENOMIC DNA]</scope>
    <source>
        <strain evidence="10">SvAV-1a</strain>
    </source>
</reference>
<dbReference type="InterPro" id="IPR006084">
    <property type="entry name" value="XPG/Rad2"/>
</dbReference>
<dbReference type="SMART" id="SM00279">
    <property type="entry name" value="HhH2"/>
    <property type="match status" value="1"/>
</dbReference>
<dbReference type="GO" id="GO:0046872">
    <property type="term" value="F:metal ion binding"/>
    <property type="evidence" value="ECO:0007669"/>
    <property type="project" value="UniProtKB-KW"/>
</dbReference>
<keyword evidence="10" id="KW-1185">Reference proteome</keyword>
<protein>
    <submittedName>
        <fullName evidence="9">40.8 kDa FEN-1/FLAP-like endonuclease XPG N-I domain</fullName>
    </submittedName>
</protein>
<accession>Q0E535</accession>